<feature type="transmembrane region" description="Helical" evidence="3">
    <location>
        <begin position="27"/>
        <end position="47"/>
    </location>
</feature>
<evidence type="ECO:0000313" key="5">
    <source>
        <dbReference type="Proteomes" id="UP000705867"/>
    </source>
</evidence>
<evidence type="ECO:0000313" key="4">
    <source>
        <dbReference type="EMBL" id="MBZ0156445.1"/>
    </source>
</evidence>
<comment type="similarity">
    <text evidence="2">Belongs to the CDP-alcohol phosphatidyltransferase class-I family.</text>
</comment>
<accession>A0A953JD79</accession>
<reference evidence="4" key="1">
    <citation type="journal article" date="2021" name="bioRxiv">
        <title>Unraveling nitrogen, sulfur and carbon metabolic pathways and microbial community transcriptional responses to substrate deprivation and toxicity stresses in a bioreactor mimicking anoxic brackish coastal sediment conditions.</title>
        <authorList>
            <person name="Martins P.D."/>
            <person name="Echeveste M.J."/>
            <person name="Arshad A."/>
            <person name="Kurth J."/>
            <person name="Ouboter H."/>
            <person name="Jetten M.S.M."/>
            <person name="Welte C.U."/>
        </authorList>
    </citation>
    <scope>NUCLEOTIDE SEQUENCE</scope>
    <source>
        <strain evidence="4">MAG_39</strain>
    </source>
</reference>
<sequence length="189" mass="20610">MLGAKLGHFLDKPLAPLAKRISLSPNVLSMLGFLITVVAAGVLPFHLRSGGLLVLLGGFFDMLDGVVARTNGKKTTFGAFLDSTLDRYSDSLLFLAVAWYFFDRNNLAGVLLTIGGLIGALLISYVRARAEGLGIDCHVGLMERPERIVLLAAGCMTKWLFPVIIVLFLFSHITVLQRILHVRGRTRGM</sequence>
<dbReference type="Pfam" id="PF01066">
    <property type="entry name" value="CDP-OH_P_transf"/>
    <property type="match status" value="1"/>
</dbReference>
<gene>
    <name evidence="4" type="ORF">K8I29_09595</name>
</gene>
<dbReference type="AlphaFoldDB" id="A0A953JD79"/>
<keyword evidence="1 2" id="KW-0808">Transferase</keyword>
<feature type="transmembrane region" description="Helical" evidence="3">
    <location>
        <begin position="108"/>
        <end position="128"/>
    </location>
</feature>
<protein>
    <submittedName>
        <fullName evidence="4">CDP-alcohol phosphatidyltransferase family protein</fullName>
    </submittedName>
</protein>
<feature type="transmembrane region" description="Helical" evidence="3">
    <location>
        <begin position="148"/>
        <end position="170"/>
    </location>
</feature>
<organism evidence="4 5">
    <name type="scientific">Candidatus Nitrobium versatile</name>
    <dbReference type="NCBI Taxonomy" id="2884831"/>
    <lineage>
        <taxon>Bacteria</taxon>
        <taxon>Pseudomonadati</taxon>
        <taxon>Nitrospirota</taxon>
        <taxon>Nitrospiria</taxon>
        <taxon>Nitrospirales</taxon>
        <taxon>Nitrospiraceae</taxon>
        <taxon>Candidatus Nitrobium</taxon>
    </lineage>
</organism>
<dbReference type="Proteomes" id="UP000705867">
    <property type="component" value="Unassembled WGS sequence"/>
</dbReference>
<evidence type="ECO:0000256" key="1">
    <source>
        <dbReference type="ARBA" id="ARBA00022679"/>
    </source>
</evidence>
<keyword evidence="3" id="KW-1133">Transmembrane helix</keyword>
<dbReference type="GO" id="GO:0008654">
    <property type="term" value="P:phospholipid biosynthetic process"/>
    <property type="evidence" value="ECO:0007669"/>
    <property type="project" value="InterPro"/>
</dbReference>
<dbReference type="InterPro" id="IPR000462">
    <property type="entry name" value="CDP-OH_P_trans"/>
</dbReference>
<name>A0A953JD79_9BACT</name>
<keyword evidence="3" id="KW-0812">Transmembrane</keyword>
<dbReference type="InterPro" id="IPR043130">
    <property type="entry name" value="CDP-OH_PTrfase_TM_dom"/>
</dbReference>
<evidence type="ECO:0000256" key="3">
    <source>
        <dbReference type="SAM" id="Phobius"/>
    </source>
</evidence>
<dbReference type="Gene3D" id="1.20.120.1760">
    <property type="match status" value="1"/>
</dbReference>
<dbReference type="InterPro" id="IPR048254">
    <property type="entry name" value="CDP_ALCOHOL_P_TRANSF_CS"/>
</dbReference>
<evidence type="ECO:0000256" key="2">
    <source>
        <dbReference type="RuleBase" id="RU003750"/>
    </source>
</evidence>
<dbReference type="PROSITE" id="PS00379">
    <property type="entry name" value="CDP_ALCOHOL_P_TRANSF"/>
    <property type="match status" value="1"/>
</dbReference>
<dbReference type="GO" id="GO:0016780">
    <property type="term" value="F:phosphotransferase activity, for other substituted phosphate groups"/>
    <property type="evidence" value="ECO:0007669"/>
    <property type="project" value="InterPro"/>
</dbReference>
<feature type="transmembrane region" description="Helical" evidence="3">
    <location>
        <begin position="53"/>
        <end position="72"/>
    </location>
</feature>
<comment type="caution">
    <text evidence="4">The sequence shown here is derived from an EMBL/GenBank/DDBJ whole genome shotgun (WGS) entry which is preliminary data.</text>
</comment>
<proteinExistence type="inferred from homology"/>
<reference evidence="4" key="2">
    <citation type="submission" date="2021-08" db="EMBL/GenBank/DDBJ databases">
        <authorList>
            <person name="Dalcin Martins P."/>
        </authorList>
    </citation>
    <scope>NUCLEOTIDE SEQUENCE</scope>
    <source>
        <strain evidence="4">MAG_39</strain>
    </source>
</reference>
<keyword evidence="3" id="KW-0472">Membrane</keyword>
<dbReference type="EMBL" id="JAIOIV010000076">
    <property type="protein sequence ID" value="MBZ0156445.1"/>
    <property type="molecule type" value="Genomic_DNA"/>
</dbReference>
<dbReference type="GO" id="GO:0016020">
    <property type="term" value="C:membrane"/>
    <property type="evidence" value="ECO:0007669"/>
    <property type="project" value="InterPro"/>
</dbReference>